<gene>
    <name evidence="2" type="ORF">NB231_08365</name>
</gene>
<dbReference type="InterPro" id="IPR014735">
    <property type="entry name" value="Transposase_Tn5-like_N"/>
</dbReference>
<name>A4BSI6_9GAMM</name>
<dbReference type="OrthoDB" id="6112254at2"/>
<dbReference type="InterPro" id="IPR047768">
    <property type="entry name" value="Tn5p-like"/>
</dbReference>
<dbReference type="SUPFAM" id="SSF53098">
    <property type="entry name" value="Ribonuclease H-like"/>
    <property type="match status" value="1"/>
</dbReference>
<sequence length="620" mass="67784">MVVDRYSVGRVHGARWRTLGAGLGVGVVPGEPSVTLADLGRIECVPVVDSEPARRWQALMTAERFLGAGPLVGARLCYLVESEHFGEIGALAFSAAAWRLAARDRLIGWDEPARRTQLGRIVCNSRFLIRPTLRIPQLASHVLGRCLRRLPGDWQARYGEAPVLVETFIDRCRHRGGCYRAANWQYVGDTRGRGRNDTEHARARSIKAIYVYPLCRDWRRRLGVAQTPTIAPGVDDWARHAFAHALPWDRRLRERAITMNRDFAGASTVPLPQACGSRAKAKAAYRFFDNPKVTMQALLSSHHQATAGRCRRQGVVLAVQDTTSLNYTAHPATEDLGPIGTTRVQAQGLIVHDTMAFTPQGAPLGLIDVQCWARAIPRPSASAIGAAIPAASMRRKAASGWTAMPRPPRSSSSARVRAWSASPTARVTSTSCCSPQSGWVLPMCWCVSSTTAASPSARGGGWWPTSMPRAAPACASSPSRAVAKWPRVARLAVRYASVTLKPPREKHTRPDVALYAVRATEIDPPSGVKPLAWTLLTTVATEIFADACERLDWYATRWQIEVYHRTLKSGCRIEDTPAWQCAAPGELSCDRSGGRLAGLPSDQAGLRVGQRLGQRVLRGR</sequence>
<dbReference type="EMBL" id="AAOF01000010">
    <property type="protein sequence ID" value="EAR21256.1"/>
    <property type="molecule type" value="Genomic_DNA"/>
</dbReference>
<protein>
    <submittedName>
        <fullName evidence="2">Putative transposase</fullName>
    </submittedName>
</protein>
<dbReference type="Pfam" id="PF14236">
    <property type="entry name" value="DruA"/>
    <property type="match status" value="1"/>
</dbReference>
<dbReference type="HOGENOM" id="CLU_440637_0_0_6"/>
<comment type="caution">
    <text evidence="2">The sequence shown here is derived from an EMBL/GenBank/DDBJ whole genome shotgun (WGS) entry which is preliminary data.</text>
</comment>
<dbReference type="InterPro" id="IPR038215">
    <property type="entry name" value="TN5-like_N_sf"/>
</dbReference>
<proteinExistence type="predicted"/>
<dbReference type="AlphaFoldDB" id="A4BSI6"/>
<dbReference type="Gene3D" id="3.90.350.10">
    <property type="entry name" value="Transposase Inhibitor Protein From Tn5, Chain A, domain 1"/>
    <property type="match status" value="2"/>
</dbReference>
<evidence type="ECO:0000259" key="1">
    <source>
        <dbReference type="Pfam" id="PF14706"/>
    </source>
</evidence>
<dbReference type="PANTHER" id="PTHR37319:SF1">
    <property type="entry name" value="TRANSPOSASE TN5 DIMERISATION DOMAIN-CONTAINING PROTEIN"/>
    <property type="match status" value="1"/>
</dbReference>
<reference evidence="2 3" key="1">
    <citation type="submission" date="2006-02" db="EMBL/GenBank/DDBJ databases">
        <authorList>
            <person name="Waterbury J."/>
            <person name="Ferriera S."/>
            <person name="Johnson J."/>
            <person name="Kravitz S."/>
            <person name="Halpern A."/>
            <person name="Remington K."/>
            <person name="Beeson K."/>
            <person name="Tran B."/>
            <person name="Rogers Y.-H."/>
            <person name="Friedman R."/>
            <person name="Venter J.C."/>
        </authorList>
    </citation>
    <scope>NUCLEOTIDE SEQUENCE [LARGE SCALE GENOMIC DNA]</scope>
    <source>
        <strain evidence="2 3">Nb-231</strain>
    </source>
</reference>
<dbReference type="Gene3D" id="1.10.246.40">
    <property type="entry name" value="Tn5 transposase, domain 1"/>
    <property type="match status" value="1"/>
</dbReference>
<accession>A4BSI6</accession>
<organism evidence="2 3">
    <name type="scientific">Nitrococcus mobilis Nb-231</name>
    <dbReference type="NCBI Taxonomy" id="314278"/>
    <lineage>
        <taxon>Bacteria</taxon>
        <taxon>Pseudomonadati</taxon>
        <taxon>Pseudomonadota</taxon>
        <taxon>Gammaproteobacteria</taxon>
        <taxon>Chromatiales</taxon>
        <taxon>Ectothiorhodospiraceae</taxon>
        <taxon>Nitrococcus</taxon>
    </lineage>
</organism>
<dbReference type="Pfam" id="PF14706">
    <property type="entry name" value="Tnp_DNA_bind"/>
    <property type="match status" value="1"/>
</dbReference>
<dbReference type="STRING" id="314278.NB231_08365"/>
<evidence type="ECO:0000313" key="2">
    <source>
        <dbReference type="EMBL" id="EAR21256.1"/>
    </source>
</evidence>
<dbReference type="PANTHER" id="PTHR37319">
    <property type="entry name" value="TRANSPOSASE"/>
    <property type="match status" value="1"/>
</dbReference>
<feature type="domain" description="Transposase Tn5-like N-terminal" evidence="1">
    <location>
        <begin position="236"/>
        <end position="293"/>
    </location>
</feature>
<dbReference type="eggNOG" id="COG3385">
    <property type="taxonomic scope" value="Bacteria"/>
</dbReference>
<dbReference type="InterPro" id="IPR025639">
    <property type="entry name" value="DruA"/>
</dbReference>
<evidence type="ECO:0000313" key="3">
    <source>
        <dbReference type="Proteomes" id="UP000003374"/>
    </source>
</evidence>
<dbReference type="RefSeq" id="WP_005001444.1">
    <property type="nucleotide sequence ID" value="NZ_CH672427.1"/>
</dbReference>
<keyword evidence="3" id="KW-1185">Reference proteome</keyword>
<dbReference type="InterPro" id="IPR012337">
    <property type="entry name" value="RNaseH-like_sf"/>
</dbReference>
<dbReference type="Proteomes" id="UP000003374">
    <property type="component" value="Unassembled WGS sequence"/>
</dbReference>